<evidence type="ECO:0000313" key="2">
    <source>
        <dbReference type="Proteomes" id="UP001519328"/>
    </source>
</evidence>
<protein>
    <recommendedName>
        <fullName evidence="3">Sporulation histidine kinase inhibitor Sda</fullName>
    </recommendedName>
</protein>
<comment type="caution">
    <text evidence="1">The sequence shown here is derived from an EMBL/GenBank/DDBJ whole genome shotgun (WGS) entry which is preliminary data.</text>
</comment>
<dbReference type="EMBL" id="JAGGKK010000022">
    <property type="protein sequence ID" value="MBP1950424.1"/>
    <property type="molecule type" value="Genomic_DNA"/>
</dbReference>
<name>A0ABS4HHL9_9BACI</name>
<proteinExistence type="predicted"/>
<keyword evidence="2" id="KW-1185">Reference proteome</keyword>
<sequence>MNSNMSLPGLEEFIIRESFECDGQYLGLENYLIYFLL</sequence>
<reference evidence="1 2" key="1">
    <citation type="submission" date="2021-03" db="EMBL/GenBank/DDBJ databases">
        <title>Genomic Encyclopedia of Type Strains, Phase IV (KMG-IV): sequencing the most valuable type-strain genomes for metagenomic binning, comparative biology and taxonomic classification.</title>
        <authorList>
            <person name="Goeker M."/>
        </authorList>
    </citation>
    <scope>NUCLEOTIDE SEQUENCE [LARGE SCALE GENOMIC DNA]</scope>
    <source>
        <strain evidence="1 2">DSM 21085</strain>
    </source>
</reference>
<evidence type="ECO:0008006" key="3">
    <source>
        <dbReference type="Google" id="ProtNLM"/>
    </source>
</evidence>
<organism evidence="1 2">
    <name type="scientific">Virgibacillus litoralis</name>
    <dbReference type="NCBI Taxonomy" id="578221"/>
    <lineage>
        <taxon>Bacteria</taxon>
        <taxon>Bacillati</taxon>
        <taxon>Bacillota</taxon>
        <taxon>Bacilli</taxon>
        <taxon>Bacillales</taxon>
        <taxon>Bacillaceae</taxon>
        <taxon>Virgibacillus</taxon>
    </lineage>
</organism>
<dbReference type="Proteomes" id="UP001519328">
    <property type="component" value="Unassembled WGS sequence"/>
</dbReference>
<evidence type="ECO:0000313" key="1">
    <source>
        <dbReference type="EMBL" id="MBP1950424.1"/>
    </source>
</evidence>
<gene>
    <name evidence="1" type="ORF">J2Z82_003381</name>
</gene>
<accession>A0ABS4HHL9</accession>